<feature type="binding site" evidence="7">
    <location>
        <position position="248"/>
    </location>
    <ligand>
        <name>Fe(2+)</name>
        <dbReference type="ChEBI" id="CHEBI:29033"/>
    </ligand>
</feature>
<dbReference type="PANTHER" id="PTHR11108">
    <property type="entry name" value="FERROCHELATASE"/>
    <property type="match status" value="1"/>
</dbReference>
<keyword evidence="10" id="KW-1185">Reference proteome</keyword>
<evidence type="ECO:0000256" key="7">
    <source>
        <dbReference type="HAMAP-Rule" id="MF_00323"/>
    </source>
</evidence>
<dbReference type="NCBIfam" id="TIGR00109">
    <property type="entry name" value="hemH"/>
    <property type="match status" value="1"/>
</dbReference>
<evidence type="ECO:0000256" key="1">
    <source>
        <dbReference type="ARBA" id="ARBA00004744"/>
    </source>
</evidence>
<protein>
    <recommendedName>
        <fullName evidence="7">Coproporphyrin III ferrochelatase</fullName>
        <ecNumber evidence="7">4.99.1.9</ecNumber>
    </recommendedName>
</protein>
<dbReference type="InterPro" id="IPR001015">
    <property type="entry name" value="Ferrochelatase"/>
</dbReference>
<dbReference type="Pfam" id="PF00762">
    <property type="entry name" value="Ferrochelatase"/>
    <property type="match status" value="1"/>
</dbReference>
<keyword evidence="2 7" id="KW-0408">Iron</keyword>
<keyword evidence="4 7" id="KW-0456">Lyase</keyword>
<accession>A0ABN1NMJ5</accession>
<dbReference type="InterPro" id="IPR033644">
    <property type="entry name" value="Ferrochelatase_C"/>
</dbReference>
<comment type="catalytic activity">
    <reaction evidence="6">
        <text>Fe-coproporphyrin III + 2 H(+) = coproporphyrin III + Fe(2+)</text>
        <dbReference type="Rhea" id="RHEA:49572"/>
        <dbReference type="ChEBI" id="CHEBI:15378"/>
        <dbReference type="ChEBI" id="CHEBI:29033"/>
        <dbReference type="ChEBI" id="CHEBI:68438"/>
        <dbReference type="ChEBI" id="CHEBI:131725"/>
        <dbReference type="EC" id="4.99.1.9"/>
    </reaction>
    <physiologicalReaction direction="right-to-left" evidence="6">
        <dbReference type="Rhea" id="RHEA:49574"/>
    </physiologicalReaction>
</comment>
<keyword evidence="7" id="KW-0963">Cytoplasm</keyword>
<dbReference type="RefSeq" id="WP_343947781.1">
    <property type="nucleotide sequence ID" value="NZ_BAAAHQ010000001.1"/>
</dbReference>
<dbReference type="CDD" id="cd03411">
    <property type="entry name" value="Ferrochelatase_N"/>
    <property type="match status" value="1"/>
</dbReference>
<comment type="similarity">
    <text evidence="7 8">Belongs to the ferrochelatase family.</text>
</comment>
<evidence type="ECO:0000256" key="5">
    <source>
        <dbReference type="ARBA" id="ARBA00023244"/>
    </source>
</evidence>
<comment type="pathway">
    <text evidence="1 7">Porphyrin-containing compound metabolism; protoheme biosynthesis.</text>
</comment>
<sequence>MGHYDALLILSFGGPEGPDDVMPFLENVVRGRGVPRKRLEEVAEHYLGFGGISPINQQNRDLVEALAPTLDVPVYWGNRNWHPYGEDTVRRMREDGVRRAAVFATSAFAGYSSCRQYYEDIARISLPDGPELVKLPHYGDRPGFVEAMADRVREALARLGRDDARLVFTAHSIPLAHARGAYESELLRSAELVNRALGRGGEWDLVWQSRSGPPQVPWLEPDVCDHLREVKADSVVLVPIGFVSDHMEVVYDLDTEARQVAADIGLPMERAGTVGTHPAFVRMVGELMAGPEPVPCSVETCPQV</sequence>
<keyword evidence="5 7" id="KW-0627">Porphyrin biosynthesis</keyword>
<feature type="binding site" evidence="7">
    <location>
        <position position="53"/>
    </location>
    <ligand>
        <name>Fe-coproporphyrin III</name>
        <dbReference type="ChEBI" id="CHEBI:68438"/>
    </ligand>
</feature>
<gene>
    <name evidence="7" type="primary">cpfC</name>
    <name evidence="9" type="ORF">GCM10009560_02750</name>
</gene>
<reference evidence="9 10" key="1">
    <citation type="journal article" date="2019" name="Int. J. Syst. Evol. Microbiol.">
        <title>The Global Catalogue of Microorganisms (GCM) 10K type strain sequencing project: providing services to taxonomists for standard genome sequencing and annotation.</title>
        <authorList>
            <consortium name="The Broad Institute Genomics Platform"/>
            <consortium name="The Broad Institute Genome Sequencing Center for Infectious Disease"/>
            <person name="Wu L."/>
            <person name="Ma J."/>
        </authorList>
    </citation>
    <scope>NUCLEOTIDE SEQUENCE [LARGE SCALE GENOMIC DNA]</scope>
    <source>
        <strain evidence="9 10">JCM 11136</strain>
    </source>
</reference>
<organism evidence="9 10">
    <name type="scientific">Nonomuraea longicatena</name>
    <dbReference type="NCBI Taxonomy" id="83682"/>
    <lineage>
        <taxon>Bacteria</taxon>
        <taxon>Bacillati</taxon>
        <taxon>Actinomycetota</taxon>
        <taxon>Actinomycetes</taxon>
        <taxon>Streptosporangiales</taxon>
        <taxon>Streptosporangiaceae</taxon>
        <taxon>Nonomuraea</taxon>
    </lineage>
</organism>
<dbReference type="EC" id="4.99.1.9" evidence="7"/>
<evidence type="ECO:0000256" key="3">
    <source>
        <dbReference type="ARBA" id="ARBA00023133"/>
    </source>
</evidence>
<dbReference type="EMBL" id="BAAAHQ010000001">
    <property type="protein sequence ID" value="GAA0912320.1"/>
    <property type="molecule type" value="Genomic_DNA"/>
</dbReference>
<feature type="binding site" evidence="7">
    <location>
        <position position="117"/>
    </location>
    <ligand>
        <name>Fe-coproporphyrin III</name>
        <dbReference type="ChEBI" id="CHEBI:68438"/>
    </ligand>
</feature>
<evidence type="ECO:0000256" key="2">
    <source>
        <dbReference type="ARBA" id="ARBA00023004"/>
    </source>
</evidence>
<dbReference type="CDD" id="cd00419">
    <property type="entry name" value="Ferrochelatase_C"/>
    <property type="match status" value="1"/>
</dbReference>
<dbReference type="NCBIfam" id="NF000689">
    <property type="entry name" value="PRK00035.2-1"/>
    <property type="match status" value="1"/>
</dbReference>
<dbReference type="Proteomes" id="UP001501578">
    <property type="component" value="Unassembled WGS sequence"/>
</dbReference>
<comment type="subcellular location">
    <subcellularLocation>
        <location evidence="7">Cytoplasm</location>
    </subcellularLocation>
</comment>
<comment type="function">
    <text evidence="7">Involved in coproporphyrin-dependent heme b biosynthesis. Catalyzes the insertion of ferrous iron into coproporphyrin III to form Fe-coproporphyrin III.</text>
</comment>
<comment type="caution">
    <text evidence="7">Lacks conserved residue(s) required for the propagation of feature annotation.</text>
</comment>
<feature type="binding site" evidence="7">
    <location>
        <position position="171"/>
    </location>
    <ligand>
        <name>Fe(2+)</name>
        <dbReference type="ChEBI" id="CHEBI:29033"/>
    </ligand>
</feature>
<dbReference type="HAMAP" id="MF_00323">
    <property type="entry name" value="Ferrochelatase"/>
    <property type="match status" value="1"/>
</dbReference>
<dbReference type="PANTHER" id="PTHR11108:SF1">
    <property type="entry name" value="FERROCHELATASE, MITOCHONDRIAL"/>
    <property type="match status" value="1"/>
</dbReference>
<name>A0ABN1NMJ5_9ACTN</name>
<dbReference type="SUPFAM" id="SSF53800">
    <property type="entry name" value="Chelatase"/>
    <property type="match status" value="1"/>
</dbReference>
<evidence type="ECO:0000313" key="10">
    <source>
        <dbReference type="Proteomes" id="UP001501578"/>
    </source>
</evidence>
<keyword evidence="7" id="KW-0479">Metal-binding</keyword>
<dbReference type="InterPro" id="IPR033659">
    <property type="entry name" value="Ferrochelatase_N"/>
</dbReference>
<evidence type="ECO:0000256" key="6">
    <source>
        <dbReference type="ARBA" id="ARBA00024536"/>
    </source>
</evidence>
<evidence type="ECO:0000313" key="9">
    <source>
        <dbReference type="EMBL" id="GAA0912320.1"/>
    </source>
</evidence>
<dbReference type="Gene3D" id="3.40.50.1400">
    <property type="match status" value="2"/>
</dbReference>
<evidence type="ECO:0000256" key="4">
    <source>
        <dbReference type="ARBA" id="ARBA00023239"/>
    </source>
</evidence>
<evidence type="ECO:0000256" key="8">
    <source>
        <dbReference type="RuleBase" id="RU004185"/>
    </source>
</evidence>
<proteinExistence type="inferred from homology"/>
<keyword evidence="3 7" id="KW-0350">Heme biosynthesis</keyword>
<comment type="caution">
    <text evidence="9">The sequence shown here is derived from an EMBL/GenBank/DDBJ whole genome shotgun (WGS) entry which is preliminary data.</text>
</comment>